<comment type="caution">
    <text evidence="2">The sequence shown here is derived from an EMBL/GenBank/DDBJ whole genome shotgun (WGS) entry which is preliminary data.</text>
</comment>
<evidence type="ECO:0000313" key="2">
    <source>
        <dbReference type="EMBL" id="PHH53652.1"/>
    </source>
</evidence>
<reference evidence="2 3" key="1">
    <citation type="journal article" date="2013" name="Fungal Biol.">
        <title>Analysis of microsatellite markers in the genome of the plant pathogen Ceratocystis fimbriata.</title>
        <authorList>
            <person name="Simpson M.C."/>
            <person name="Wilken P.M."/>
            <person name="Coetzee M.P."/>
            <person name="Wingfield M.J."/>
            <person name="Wingfield B.D."/>
        </authorList>
    </citation>
    <scope>NUCLEOTIDE SEQUENCE [LARGE SCALE GENOMIC DNA]</scope>
    <source>
        <strain evidence="2 3">CBS 114723</strain>
    </source>
</reference>
<dbReference type="AlphaFoldDB" id="A0A2C5X7K7"/>
<feature type="region of interest" description="Disordered" evidence="1">
    <location>
        <begin position="77"/>
        <end position="97"/>
    </location>
</feature>
<accession>A0A2C5X7K7</accession>
<evidence type="ECO:0000256" key="1">
    <source>
        <dbReference type="SAM" id="MobiDB-lite"/>
    </source>
</evidence>
<organism evidence="2 3">
    <name type="scientific">Ceratocystis fimbriata CBS 114723</name>
    <dbReference type="NCBI Taxonomy" id="1035309"/>
    <lineage>
        <taxon>Eukaryota</taxon>
        <taxon>Fungi</taxon>
        <taxon>Dikarya</taxon>
        <taxon>Ascomycota</taxon>
        <taxon>Pezizomycotina</taxon>
        <taxon>Sordariomycetes</taxon>
        <taxon>Hypocreomycetidae</taxon>
        <taxon>Microascales</taxon>
        <taxon>Ceratocystidaceae</taxon>
        <taxon>Ceratocystis</taxon>
    </lineage>
</organism>
<dbReference type="Proteomes" id="UP000222788">
    <property type="component" value="Unassembled WGS sequence"/>
</dbReference>
<keyword evidence="3" id="KW-1185">Reference proteome</keyword>
<evidence type="ECO:0000313" key="3">
    <source>
        <dbReference type="Proteomes" id="UP000222788"/>
    </source>
</evidence>
<sequence length="647" mass="70438">MTHSGFSTASQPPHIPSQCHLSPASSFLADASAEINTLLANSQTLSPQTLSSHDSTESLQDSDTSIINRKRQITGFQGSFSSNVGTREWPTRVDSPTLEAGGVKALVAKVEANTRTSVSHRSSDGPRNLDSPPASPQAKHCDKSQDQRDQNRPHTAATMSTPDAVSGDFDEKFHIATTTLQVTPATSPRTQSKNVRSRLRVSGVEGHLAFSSPQSPYLALRPSFKTGSSLSLVSATPPDSLSAAKCTELVAVLEAQAEDRLCLNDASLISLPSHKGRRILNKTQHLRHPSEKVGRTTYPGLQQLTHSTSDPLPYIGQLASSCNGSVVTFRSSMPASEVSALHKESLARVPMRCASLQDRLQDFQKWLDDYLPPSTLEDVINSDGPNALVTHSYPATSALVSPQSYVNGIKGGYMGSSPPSFMACHRSVNSSPALPPQKNGQWNVCGFRKQTQSPMQTPLQSPCSSRFPRRYTVEDTRVISRDLAPLLPLRRVRATLHSHQLAPSPLSPQSPRIVHPPTRPPRFETEYGLFTDQPPSLPARPMMTQDITPRSSVSETESQAIMQNHVETPPPPSAYRDPFFVPYQPSRTSSQHCRSREVSSASATSVKSAPPIPIKSQRRASGRPLLYWTIFGQAIEPPQVWVPGGWI</sequence>
<gene>
    <name evidence="2" type="ORF">CFIMG_008159RA00001</name>
</gene>
<reference evidence="2 3" key="2">
    <citation type="journal article" date="2013" name="IMA Fungus">
        <title>IMA Genome-F 1: Ceratocystis fimbriata: Draft nuclear genome sequence for the plant pathogen, Ceratocystis fimbriata.</title>
        <authorList>
            <person name="Wilken P.M."/>
            <person name="Steenkamp E.T."/>
            <person name="Wingfield M.J."/>
            <person name="de Beer Z.W."/>
            <person name="Wingfield B.D."/>
        </authorList>
    </citation>
    <scope>NUCLEOTIDE SEQUENCE [LARGE SCALE GENOMIC DNA]</scope>
    <source>
        <strain evidence="2 3">CBS 114723</strain>
    </source>
</reference>
<protein>
    <submittedName>
        <fullName evidence="2">Uncharacterized protein</fullName>
    </submittedName>
</protein>
<feature type="compositionally biased region" description="Basic and acidic residues" evidence="1">
    <location>
        <begin position="139"/>
        <end position="152"/>
    </location>
</feature>
<feature type="region of interest" description="Disordered" evidence="1">
    <location>
        <begin position="586"/>
        <end position="616"/>
    </location>
</feature>
<dbReference type="OrthoDB" id="5238042at2759"/>
<name>A0A2C5X7K7_9PEZI</name>
<dbReference type="EMBL" id="APWK03000040">
    <property type="protein sequence ID" value="PHH53652.1"/>
    <property type="molecule type" value="Genomic_DNA"/>
</dbReference>
<proteinExistence type="predicted"/>
<feature type="region of interest" description="Disordered" evidence="1">
    <location>
        <begin position="111"/>
        <end position="167"/>
    </location>
</feature>
<feature type="region of interest" description="Disordered" evidence="1">
    <location>
        <begin position="179"/>
        <end position="198"/>
    </location>
</feature>
<feature type="compositionally biased region" description="Low complexity" evidence="1">
    <location>
        <begin position="598"/>
        <end position="609"/>
    </location>
</feature>
<feature type="compositionally biased region" description="Polar residues" evidence="1">
    <location>
        <begin position="179"/>
        <end position="194"/>
    </location>
</feature>